<dbReference type="PANTHER" id="PTHR32309">
    <property type="entry name" value="TYROSINE-PROTEIN KINASE"/>
    <property type="match status" value="1"/>
</dbReference>
<evidence type="ECO:0000256" key="14">
    <source>
        <dbReference type="SAM" id="Coils"/>
    </source>
</evidence>
<evidence type="ECO:0000313" key="18">
    <source>
        <dbReference type="EMBL" id="OAJ63324.1"/>
    </source>
</evidence>
<keyword evidence="19" id="KW-1185">Reference proteome</keyword>
<dbReference type="Proteomes" id="UP000078116">
    <property type="component" value="Unassembled WGS sequence"/>
</dbReference>
<dbReference type="Pfam" id="PF02706">
    <property type="entry name" value="Wzz"/>
    <property type="match status" value="1"/>
</dbReference>
<dbReference type="EMBL" id="LXKA01000132">
    <property type="protein sequence ID" value="OAJ63324.1"/>
    <property type="molecule type" value="Genomic_DNA"/>
</dbReference>
<dbReference type="STRING" id="1462993.A6V36_27605"/>
<comment type="caution">
    <text evidence="18">The sequence shown here is derived from an EMBL/GenBank/DDBJ whole genome shotgun (WGS) entry which is preliminary data.</text>
</comment>
<dbReference type="InterPro" id="IPR050445">
    <property type="entry name" value="Bact_polysacc_biosynth/exp"/>
</dbReference>
<comment type="subcellular location">
    <subcellularLocation>
        <location evidence="1">Cell inner membrane</location>
        <topology evidence="1">Multi-pass membrane protein</topology>
    </subcellularLocation>
</comment>
<protein>
    <recommendedName>
        <fullName evidence="16">AAA+ ATPase domain-containing protein</fullName>
    </recommendedName>
</protein>
<evidence type="ECO:0000256" key="9">
    <source>
        <dbReference type="ARBA" id="ARBA00022840"/>
    </source>
</evidence>
<name>A0A1A9NB13_9BURK</name>
<reference evidence="19 20" key="1">
    <citation type="submission" date="2016-04" db="EMBL/GenBank/DDBJ databases">
        <title>Reclassification of Paraburkholderia panaciterrae (Farh et al. 2015) Dobritsa &amp; Samadpour 2016 as a later homotypic synonym of Paraburkholderia ginsengiterrae (Farh et al. 2015) Dobritsa &amp; Samadpour 2016.</title>
        <authorList>
            <person name="Dobritsa A.P."/>
            <person name="Kutumbaka K."/>
            <person name="Samadpour M."/>
        </authorList>
    </citation>
    <scope>NUCLEOTIDE SEQUENCE [LARGE SCALE GENOMIC DNA]</scope>
    <source>
        <strain evidence="18 20">DCY85</strain>
        <strain evidence="17 19">DCY85-1</strain>
    </source>
</reference>
<dbReference type="InterPro" id="IPR025669">
    <property type="entry name" value="AAA_dom"/>
</dbReference>
<dbReference type="Pfam" id="PF23607">
    <property type="entry name" value="WZC_N"/>
    <property type="match status" value="1"/>
</dbReference>
<dbReference type="CDD" id="cd05387">
    <property type="entry name" value="BY-kinase"/>
    <property type="match status" value="1"/>
</dbReference>
<evidence type="ECO:0000256" key="2">
    <source>
        <dbReference type="ARBA" id="ARBA00008883"/>
    </source>
</evidence>
<dbReference type="InterPro" id="IPR003593">
    <property type="entry name" value="AAA+_ATPase"/>
</dbReference>
<dbReference type="OrthoDB" id="9808257at2"/>
<keyword evidence="9" id="KW-0067">ATP-binding</keyword>
<evidence type="ECO:0000256" key="15">
    <source>
        <dbReference type="SAM" id="Phobius"/>
    </source>
</evidence>
<dbReference type="Proteomes" id="UP000077961">
    <property type="component" value="Unassembled WGS sequence"/>
</dbReference>
<evidence type="ECO:0000256" key="10">
    <source>
        <dbReference type="ARBA" id="ARBA00022989"/>
    </source>
</evidence>
<feature type="coiled-coil region" evidence="14">
    <location>
        <begin position="308"/>
        <end position="335"/>
    </location>
</feature>
<proteinExistence type="inferred from homology"/>
<dbReference type="GO" id="GO:0005524">
    <property type="term" value="F:ATP binding"/>
    <property type="evidence" value="ECO:0007669"/>
    <property type="project" value="UniProtKB-KW"/>
</dbReference>
<keyword evidence="7" id="KW-0547">Nucleotide-binding</keyword>
<evidence type="ECO:0000256" key="4">
    <source>
        <dbReference type="ARBA" id="ARBA00022519"/>
    </source>
</evidence>
<keyword evidence="3" id="KW-1003">Cell membrane</keyword>
<evidence type="ECO:0000256" key="12">
    <source>
        <dbReference type="ARBA" id="ARBA00023137"/>
    </source>
</evidence>
<comment type="similarity">
    <text evidence="2">Belongs to the etk/wzc family.</text>
</comment>
<dbReference type="InterPro" id="IPR005702">
    <property type="entry name" value="Wzc-like_C"/>
</dbReference>
<keyword evidence="10 15" id="KW-1133">Transmembrane helix</keyword>
<evidence type="ECO:0000256" key="6">
    <source>
        <dbReference type="ARBA" id="ARBA00022692"/>
    </source>
</evidence>
<evidence type="ECO:0000256" key="7">
    <source>
        <dbReference type="ARBA" id="ARBA00022741"/>
    </source>
</evidence>
<keyword evidence="6 15" id="KW-0812">Transmembrane</keyword>
<keyword evidence="11 15" id="KW-0472">Membrane</keyword>
<evidence type="ECO:0000256" key="13">
    <source>
        <dbReference type="ARBA" id="ARBA00053015"/>
    </source>
</evidence>
<dbReference type="NCBIfam" id="TIGR01007">
    <property type="entry name" value="eps_fam"/>
    <property type="match status" value="1"/>
</dbReference>
<comment type="catalytic activity">
    <reaction evidence="13">
        <text>L-tyrosyl-[protein] + ATP = O-phospho-L-tyrosyl-[protein] + ADP + H(+)</text>
        <dbReference type="Rhea" id="RHEA:10596"/>
        <dbReference type="Rhea" id="RHEA-COMP:10136"/>
        <dbReference type="Rhea" id="RHEA-COMP:20101"/>
        <dbReference type="ChEBI" id="CHEBI:15378"/>
        <dbReference type="ChEBI" id="CHEBI:30616"/>
        <dbReference type="ChEBI" id="CHEBI:46858"/>
        <dbReference type="ChEBI" id="CHEBI:61978"/>
        <dbReference type="ChEBI" id="CHEBI:456216"/>
    </reaction>
</comment>
<sequence length="754" mass="81272">MKATLNMKSESTLHKMPIPNLASAGAEEDISLLTLWHNVQSHARLFAGVAAGIATLALLYVLVASPVYKAEALIQVDEQQGSALGALSDVASALSLNKPIDGELDIVASRAVLEQAINATQARTAISVANRIPVLGRLYGRYATPPGGLADPPLGLSGFAWGGERLELAAFDVPRALFGEKFRLHVQPGNRWTLVDRDDMTVASGGVGQRVDFTVQTDYGPGKGSIEVRMLRGRPGTSFKLVEASLQDTIEGISKRLKVEETTKDSSMIALSFKNTDPELAASFTNEVARAYVALNIRHRAEQSRLSLQFLSRKLPAFRQELEQSEDRLNAYRIRTKTIDVEAQTEALLTRAVDLTKQKTLVDLNLQATREQFRAGHPAVQTLQAQDAALDQALHGIDKEVQALPSTQQDYLRLARDVAVDTQLYTALVANAQQLEVAEAGTTGNVSIIDFAVPPESADWPKVPIVIAGGVLGGLLIAFVVVQALAAMKDALSDPLEVERVAQVPIYAVVPSSPAELEIARDRSKTGKRVMALLAGTDASDPSVEALRSLRTTLKFALLGKEGGSILFTGPTQGVGKTFVAANFAYLLAMKGLRVLLIDADMRRSGLKRYFSLAPAHLGLANVLADNTALDKAVIKTGFDGLEFLPAGGNLPPNPGELLERPAFAALLKDAEAHYDYVIVDSPPVLPVSDAVTVSQVCSAVFVVSRAEVTSRHQLIETMNRFNQFGIKVAGQVFNGFHATRYDYGYGYRYARQG</sequence>
<dbReference type="SUPFAM" id="SSF52540">
    <property type="entry name" value="P-loop containing nucleoside triphosphate hydrolases"/>
    <property type="match status" value="1"/>
</dbReference>
<evidence type="ECO:0000259" key="16">
    <source>
        <dbReference type="SMART" id="SM00382"/>
    </source>
</evidence>
<dbReference type="PANTHER" id="PTHR32309:SF32">
    <property type="entry name" value="TYROSINE-PROTEIN KINASE ETK-RELATED"/>
    <property type="match status" value="1"/>
</dbReference>
<dbReference type="GO" id="GO:0004713">
    <property type="term" value="F:protein tyrosine kinase activity"/>
    <property type="evidence" value="ECO:0007669"/>
    <property type="project" value="UniProtKB-KW"/>
</dbReference>
<evidence type="ECO:0000313" key="17">
    <source>
        <dbReference type="EMBL" id="OAJ59411.1"/>
    </source>
</evidence>
<feature type="transmembrane region" description="Helical" evidence="15">
    <location>
        <begin position="45"/>
        <end position="68"/>
    </location>
</feature>
<evidence type="ECO:0000256" key="3">
    <source>
        <dbReference type="ARBA" id="ARBA00022475"/>
    </source>
</evidence>
<accession>A0A1A9NB13</accession>
<keyword evidence="4" id="KW-0997">Cell inner membrane</keyword>
<feature type="domain" description="AAA+ ATPase" evidence="16">
    <location>
        <begin position="562"/>
        <end position="720"/>
    </location>
</feature>
<dbReference type="InterPro" id="IPR032807">
    <property type="entry name" value="GNVR"/>
</dbReference>
<evidence type="ECO:0000256" key="5">
    <source>
        <dbReference type="ARBA" id="ARBA00022679"/>
    </source>
</evidence>
<dbReference type="Gene3D" id="3.40.50.300">
    <property type="entry name" value="P-loop containing nucleotide triphosphate hydrolases"/>
    <property type="match status" value="1"/>
</dbReference>
<dbReference type="AlphaFoldDB" id="A0A1A9NB13"/>
<gene>
    <name evidence="17" type="ORF">A6V36_27605</name>
    <name evidence="18" type="ORF">A6V37_20755</name>
</gene>
<evidence type="ECO:0000256" key="11">
    <source>
        <dbReference type="ARBA" id="ARBA00023136"/>
    </source>
</evidence>
<dbReference type="InterPro" id="IPR027417">
    <property type="entry name" value="P-loop_NTPase"/>
</dbReference>
<keyword evidence="8" id="KW-0418">Kinase</keyword>
<dbReference type="GO" id="GO:0005886">
    <property type="term" value="C:plasma membrane"/>
    <property type="evidence" value="ECO:0007669"/>
    <property type="project" value="UniProtKB-SubCell"/>
</dbReference>
<evidence type="ECO:0000256" key="1">
    <source>
        <dbReference type="ARBA" id="ARBA00004429"/>
    </source>
</evidence>
<keyword evidence="5" id="KW-0808">Transferase</keyword>
<evidence type="ECO:0000313" key="20">
    <source>
        <dbReference type="Proteomes" id="UP000078116"/>
    </source>
</evidence>
<dbReference type="Pfam" id="PF13614">
    <property type="entry name" value="AAA_31"/>
    <property type="match status" value="1"/>
</dbReference>
<organism evidence="18 20">
    <name type="scientific">Paraburkholderia ginsengiterrae</name>
    <dbReference type="NCBI Taxonomy" id="1462993"/>
    <lineage>
        <taxon>Bacteria</taxon>
        <taxon>Pseudomonadati</taxon>
        <taxon>Pseudomonadota</taxon>
        <taxon>Betaproteobacteria</taxon>
        <taxon>Burkholderiales</taxon>
        <taxon>Burkholderiaceae</taxon>
        <taxon>Paraburkholderia</taxon>
    </lineage>
</organism>
<dbReference type="Pfam" id="PF13807">
    <property type="entry name" value="GNVR"/>
    <property type="match status" value="1"/>
</dbReference>
<dbReference type="InterPro" id="IPR003856">
    <property type="entry name" value="LPS_length_determ_N"/>
</dbReference>
<evidence type="ECO:0000256" key="8">
    <source>
        <dbReference type="ARBA" id="ARBA00022777"/>
    </source>
</evidence>
<keyword evidence="12" id="KW-0829">Tyrosine-protein kinase</keyword>
<keyword evidence="14" id="KW-0175">Coiled coil</keyword>
<evidence type="ECO:0000313" key="19">
    <source>
        <dbReference type="Proteomes" id="UP000077961"/>
    </source>
</evidence>
<dbReference type="SMART" id="SM00382">
    <property type="entry name" value="AAA"/>
    <property type="match status" value="1"/>
</dbReference>
<dbReference type="EMBL" id="LXJZ01000140">
    <property type="protein sequence ID" value="OAJ59411.1"/>
    <property type="molecule type" value="Genomic_DNA"/>
</dbReference>